<dbReference type="OrthoDB" id="276998at2"/>
<dbReference type="Proteomes" id="UP000318538">
    <property type="component" value="Chromosome"/>
</dbReference>
<evidence type="ECO:0000313" key="1">
    <source>
        <dbReference type="EMBL" id="QDT04837.1"/>
    </source>
</evidence>
<keyword evidence="2" id="KW-1185">Reference proteome</keyword>
<dbReference type="KEGG" id="rlc:K227x_32340"/>
<dbReference type="RefSeq" id="WP_145170663.1">
    <property type="nucleotide sequence ID" value="NZ_CP036525.1"/>
</dbReference>
<proteinExistence type="predicted"/>
<evidence type="ECO:0000313" key="2">
    <source>
        <dbReference type="Proteomes" id="UP000318538"/>
    </source>
</evidence>
<organism evidence="1 2">
    <name type="scientific">Rubripirellula lacrimiformis</name>
    <dbReference type="NCBI Taxonomy" id="1930273"/>
    <lineage>
        <taxon>Bacteria</taxon>
        <taxon>Pseudomonadati</taxon>
        <taxon>Planctomycetota</taxon>
        <taxon>Planctomycetia</taxon>
        <taxon>Pirellulales</taxon>
        <taxon>Pirellulaceae</taxon>
        <taxon>Rubripirellula</taxon>
    </lineage>
</organism>
<name>A0A517NCH2_9BACT</name>
<sequence length="184" mass="20589">MLSAAGIVLYQRTIGRDPIRRTNNSRWFDDGIGVVKRVYTGAWDSHDVVWGPGTHLILDQGSFDTRSTGGGSFRASLQMPKDPKVGDVIAFTPIPADRASVTFSSEYRETYTFMLPGEFTAFQFGNPLMDWMPSNTESSAELKILEMTTETVCLHITLHAVLPDFMDLDLNRDFTVTRNSTKTK</sequence>
<reference evidence="1 2" key="1">
    <citation type="submission" date="2019-02" db="EMBL/GenBank/DDBJ databases">
        <title>Deep-cultivation of Planctomycetes and their phenomic and genomic characterization uncovers novel biology.</title>
        <authorList>
            <person name="Wiegand S."/>
            <person name="Jogler M."/>
            <person name="Boedeker C."/>
            <person name="Pinto D."/>
            <person name="Vollmers J."/>
            <person name="Rivas-Marin E."/>
            <person name="Kohn T."/>
            <person name="Peeters S.H."/>
            <person name="Heuer A."/>
            <person name="Rast P."/>
            <person name="Oberbeckmann S."/>
            <person name="Bunk B."/>
            <person name="Jeske O."/>
            <person name="Meyerdierks A."/>
            <person name="Storesund J.E."/>
            <person name="Kallscheuer N."/>
            <person name="Luecker S."/>
            <person name="Lage O.M."/>
            <person name="Pohl T."/>
            <person name="Merkel B.J."/>
            <person name="Hornburger P."/>
            <person name="Mueller R.-W."/>
            <person name="Bruemmer F."/>
            <person name="Labrenz M."/>
            <person name="Spormann A.M."/>
            <person name="Op den Camp H."/>
            <person name="Overmann J."/>
            <person name="Amann R."/>
            <person name="Jetten M.S.M."/>
            <person name="Mascher T."/>
            <person name="Medema M.H."/>
            <person name="Devos D.P."/>
            <person name="Kaster A.-K."/>
            <person name="Ovreas L."/>
            <person name="Rohde M."/>
            <person name="Galperin M.Y."/>
            <person name="Jogler C."/>
        </authorList>
    </citation>
    <scope>NUCLEOTIDE SEQUENCE [LARGE SCALE GENOMIC DNA]</scope>
    <source>
        <strain evidence="1 2">K22_7</strain>
    </source>
</reference>
<dbReference type="AlphaFoldDB" id="A0A517NCH2"/>
<accession>A0A517NCH2</accession>
<dbReference type="EMBL" id="CP036525">
    <property type="protein sequence ID" value="QDT04837.1"/>
    <property type="molecule type" value="Genomic_DNA"/>
</dbReference>
<protein>
    <submittedName>
        <fullName evidence="1">Uncharacterized protein</fullName>
    </submittedName>
</protein>
<gene>
    <name evidence="1" type="ORF">K227x_32340</name>
</gene>